<keyword evidence="2" id="KW-1185">Reference proteome</keyword>
<dbReference type="RefSeq" id="YP_010113159.1">
    <property type="nucleotide sequence ID" value="NC_055900.1"/>
</dbReference>
<evidence type="ECO:0000313" key="1">
    <source>
        <dbReference type="EMBL" id="QOR57519.1"/>
    </source>
</evidence>
<reference evidence="1 2" key="1">
    <citation type="submission" date="2020-07" db="EMBL/GenBank/DDBJ databases">
        <title>Taxonomic proposal: Crassvirales, a new order of highly abundant and diverse bacterial viruses.</title>
        <authorList>
            <person name="Shkoporov A.N."/>
            <person name="Stockdale S.R."/>
            <person name="Guerin E."/>
            <person name="Ross R.P."/>
            <person name="Hill C."/>
        </authorList>
    </citation>
    <scope>NUCLEOTIDE SEQUENCE [LARGE SCALE GENOMIC DNA]</scope>
</reference>
<evidence type="ECO:0000313" key="2">
    <source>
        <dbReference type="Proteomes" id="UP000594004"/>
    </source>
</evidence>
<dbReference type="EMBL" id="MT774407">
    <property type="protein sequence ID" value="QOR57519.1"/>
    <property type="molecule type" value="Genomic_DNA"/>
</dbReference>
<protein>
    <submittedName>
        <fullName evidence="1">Uncharacterized protein</fullName>
    </submittedName>
</protein>
<sequence length="211" mass="23693">MYSKERAQQVTKNDVKFIPAGIQENVALKSARVAESPTGRKFFEVTFEKDGATLVQTEWKPDNKNGELSDEAVQKKEDNQFSRIMQLLLCFYKDEQLVFNGTKFEEFSKEVVDYLNNADKSKLLRVKVVYNDKGYTTLPSYAKYTFVEPMVLPEGQTSAITELRIDNFAKPIVADVETPVASIGSTMSSITPTMEAAVTNTTEANPYGLPF</sequence>
<dbReference type="GeneID" id="65131667"/>
<dbReference type="KEGG" id="vg:65131667"/>
<dbReference type="Proteomes" id="UP000594004">
    <property type="component" value="Segment"/>
</dbReference>
<name>A0A7M1RV03_9CAUD</name>
<organism evidence="1 2">
    <name type="scientific">uncultured phage cr125_1</name>
    <dbReference type="NCBI Taxonomy" id="2772091"/>
    <lineage>
        <taxon>Viruses</taxon>
        <taxon>Duplodnaviria</taxon>
        <taxon>Heunggongvirae</taxon>
        <taxon>Uroviricota</taxon>
        <taxon>Caudoviricetes</taxon>
        <taxon>Crassvirales</taxon>
        <taxon>Suoliviridae</taxon>
        <taxon>Uncouvirinae</taxon>
        <taxon>Aurodevirus</taxon>
        <taxon>Aurodevirus hominis</taxon>
    </lineage>
</organism>
<proteinExistence type="predicted"/>
<accession>A0A7M1RV03</accession>